<comment type="caution">
    <text evidence="1">The sequence shown here is derived from an EMBL/GenBank/DDBJ whole genome shotgun (WGS) entry which is preliminary data.</text>
</comment>
<evidence type="ECO:0000313" key="2">
    <source>
        <dbReference type="Proteomes" id="UP000887159"/>
    </source>
</evidence>
<dbReference type="AlphaFoldDB" id="A0A8X6VHZ0"/>
<organism evidence="1 2">
    <name type="scientific">Trichonephila clavipes</name>
    <name type="common">Golden silk orbweaver</name>
    <name type="synonym">Nephila clavipes</name>
    <dbReference type="NCBI Taxonomy" id="2585209"/>
    <lineage>
        <taxon>Eukaryota</taxon>
        <taxon>Metazoa</taxon>
        <taxon>Ecdysozoa</taxon>
        <taxon>Arthropoda</taxon>
        <taxon>Chelicerata</taxon>
        <taxon>Arachnida</taxon>
        <taxon>Araneae</taxon>
        <taxon>Araneomorphae</taxon>
        <taxon>Entelegynae</taxon>
        <taxon>Araneoidea</taxon>
        <taxon>Nephilidae</taxon>
        <taxon>Trichonephila</taxon>
    </lineage>
</organism>
<dbReference type="EMBL" id="BMAU01021322">
    <property type="protein sequence ID" value="GFY13414.1"/>
    <property type="molecule type" value="Genomic_DNA"/>
</dbReference>
<evidence type="ECO:0000313" key="1">
    <source>
        <dbReference type="EMBL" id="GFY13414.1"/>
    </source>
</evidence>
<sequence length="128" mass="15086">MIEGFSKRQNQYHQYGCTCEMFEISSINVYKDLIKMPKTESCYGLLKYRPERRMTNVVQANKRATVHQIAGILIKEQLRTSLNELFRTHHAVLSMVAHLYVNEALSVDEKIYYYYMATLPLKNHNLFC</sequence>
<dbReference type="Proteomes" id="UP000887159">
    <property type="component" value="Unassembled WGS sequence"/>
</dbReference>
<accession>A0A8X6VHZ0</accession>
<name>A0A8X6VHZ0_TRICX</name>
<reference evidence="1" key="1">
    <citation type="submission" date="2020-08" db="EMBL/GenBank/DDBJ databases">
        <title>Multicomponent nature underlies the extraordinary mechanical properties of spider dragline silk.</title>
        <authorList>
            <person name="Kono N."/>
            <person name="Nakamura H."/>
            <person name="Mori M."/>
            <person name="Yoshida Y."/>
            <person name="Ohtoshi R."/>
            <person name="Malay A.D."/>
            <person name="Moran D.A.P."/>
            <person name="Tomita M."/>
            <person name="Numata K."/>
            <person name="Arakawa K."/>
        </authorList>
    </citation>
    <scope>NUCLEOTIDE SEQUENCE</scope>
</reference>
<protein>
    <submittedName>
        <fullName evidence="1">Uncharacterized protein</fullName>
    </submittedName>
</protein>
<keyword evidence="2" id="KW-1185">Reference proteome</keyword>
<proteinExistence type="predicted"/>
<gene>
    <name evidence="1" type="ORF">TNCV_1802851</name>
</gene>